<name>A0A0F9R704_9ZZZZ</name>
<dbReference type="Pfam" id="PF07505">
    <property type="entry name" value="DUF5131"/>
    <property type="match status" value="1"/>
</dbReference>
<proteinExistence type="predicted"/>
<protein>
    <recommendedName>
        <fullName evidence="1">HNH endonuclease 5 domain-containing protein</fullName>
    </recommendedName>
</protein>
<dbReference type="Pfam" id="PF14279">
    <property type="entry name" value="HNH_5"/>
    <property type="match status" value="1"/>
</dbReference>
<dbReference type="InterPro" id="IPR011101">
    <property type="entry name" value="DUF5131"/>
</dbReference>
<dbReference type="EMBL" id="LAZR01001412">
    <property type="protein sequence ID" value="KKN45092.1"/>
    <property type="molecule type" value="Genomic_DNA"/>
</dbReference>
<evidence type="ECO:0000259" key="1">
    <source>
        <dbReference type="Pfam" id="PF14279"/>
    </source>
</evidence>
<dbReference type="Gene3D" id="1.10.30.50">
    <property type="match status" value="1"/>
</dbReference>
<organism evidence="2">
    <name type="scientific">marine sediment metagenome</name>
    <dbReference type="NCBI Taxonomy" id="412755"/>
    <lineage>
        <taxon>unclassified sequences</taxon>
        <taxon>metagenomes</taxon>
        <taxon>ecological metagenomes</taxon>
    </lineage>
</organism>
<evidence type="ECO:0000313" key="2">
    <source>
        <dbReference type="EMBL" id="KKN45092.1"/>
    </source>
</evidence>
<accession>A0A0F9R704</accession>
<dbReference type="InterPro" id="IPR029471">
    <property type="entry name" value="HNH_5"/>
</dbReference>
<gene>
    <name evidence="2" type="ORF">LCGC14_0686740</name>
</gene>
<comment type="caution">
    <text evidence="2">The sequence shown here is derived from an EMBL/GenBank/DDBJ whole genome shotgun (WGS) entry which is preliminary data.</text>
</comment>
<feature type="domain" description="HNH endonuclease 5" evidence="1">
    <location>
        <begin position="365"/>
        <end position="411"/>
    </location>
</feature>
<reference evidence="2" key="1">
    <citation type="journal article" date="2015" name="Nature">
        <title>Complex archaea that bridge the gap between prokaryotes and eukaryotes.</title>
        <authorList>
            <person name="Spang A."/>
            <person name="Saw J.H."/>
            <person name="Jorgensen S.L."/>
            <person name="Zaremba-Niedzwiedzka K."/>
            <person name="Martijn J."/>
            <person name="Lind A.E."/>
            <person name="van Eijk R."/>
            <person name="Schleper C."/>
            <person name="Guy L."/>
            <person name="Ettema T.J."/>
        </authorList>
    </citation>
    <scope>NUCLEOTIDE SEQUENCE</scope>
</reference>
<dbReference type="AlphaFoldDB" id="A0A0F9R704"/>
<sequence length="422" mass="48572">MNKTRIEWALNPDGSPGYSWNPITGCLNGCDYCYARRLANTRLKDRYLANKNIANADIPFYEYKDGPKIKHLDPFYPRSWFDRREPALEGKKPKGIFVCSMSDLFGIGVPEDWTRHVLTLIRLSPQHRFYLLTKQPQNLIKFSPFPDNAWVGVSATDRASYNNAVWYLKDIKAKVRYLSFEPLLGQTVAGILDNRSGYDWPVMHGSILQNTIDWVIIGAQTKPTIMPKIEWVREIVEACDKAGVKVFLKDSLIPLLEPHGTEAHFFNYTMNTLRQEIPRSGKEEKTFVSPEELDLEVAELALKYGEPQLDESIGDGGIRRDTELMKKTIKSSNSTLNRSSDKGKEEIKKRRELKDYYILRYGDVCMTCNNKNRDWRGISLSHIIPLSRGGKTTKENTLNECYPCHDHFEKRPELRIKEAQNG</sequence>